<protein>
    <submittedName>
        <fullName evidence="1">Uncharacterized protein</fullName>
    </submittedName>
</protein>
<reference evidence="1" key="1">
    <citation type="submission" date="2023-11" db="EMBL/GenBank/DDBJ databases">
        <title>Gracilibacillus pellucida a moderately halophilic bacterium isolated from saline soil in Xinjiang province.</title>
        <authorList>
            <person name="Zhang Z."/>
            <person name="Tan F."/>
            <person name="Wang Y."/>
            <person name="Xia M."/>
        </authorList>
    </citation>
    <scope>NUCLEOTIDE SEQUENCE</scope>
    <source>
        <strain evidence="1">S3-1-1</strain>
    </source>
</reference>
<name>A0ACC6M462_9BACI</name>
<dbReference type="Proteomes" id="UP001277972">
    <property type="component" value="Unassembled WGS sequence"/>
</dbReference>
<dbReference type="EMBL" id="JAWZSR010000003">
    <property type="protein sequence ID" value="MDX8045683.1"/>
    <property type="molecule type" value="Genomic_DNA"/>
</dbReference>
<accession>A0ACC6M462</accession>
<keyword evidence="2" id="KW-1185">Reference proteome</keyword>
<evidence type="ECO:0000313" key="1">
    <source>
        <dbReference type="EMBL" id="MDX8045683.1"/>
    </source>
</evidence>
<evidence type="ECO:0000313" key="2">
    <source>
        <dbReference type="Proteomes" id="UP001277972"/>
    </source>
</evidence>
<organism evidence="1 2">
    <name type="scientific">Gracilibacillus pellucidus</name>
    <dbReference type="NCBI Taxonomy" id="3095368"/>
    <lineage>
        <taxon>Bacteria</taxon>
        <taxon>Bacillati</taxon>
        <taxon>Bacillota</taxon>
        <taxon>Bacilli</taxon>
        <taxon>Bacillales</taxon>
        <taxon>Bacillaceae</taxon>
        <taxon>Gracilibacillus</taxon>
    </lineage>
</organism>
<comment type="caution">
    <text evidence="1">The sequence shown here is derived from an EMBL/GenBank/DDBJ whole genome shotgun (WGS) entry which is preliminary data.</text>
</comment>
<gene>
    <name evidence="1" type="ORF">SH601_06740</name>
</gene>
<sequence>MKPNNELGTELSAEALAWTMLSLENGMGIFHFIAGDKVPAFLYEKTLKNIFDSENNS</sequence>
<proteinExistence type="predicted"/>